<dbReference type="GO" id="GO:0003700">
    <property type="term" value="F:DNA-binding transcription factor activity"/>
    <property type="evidence" value="ECO:0007669"/>
    <property type="project" value="InterPro"/>
</dbReference>
<comment type="caution">
    <text evidence="14">The sequence shown here is derived from an EMBL/GenBank/DDBJ whole genome shotgun (WGS) entry which is preliminary data.</text>
</comment>
<dbReference type="SUPFAM" id="SSF47979">
    <property type="entry name" value="Iron-dependent repressor protein, dimerization domain"/>
    <property type="match status" value="1"/>
</dbReference>
<dbReference type="RefSeq" id="WP_119359425.1">
    <property type="nucleotide sequence ID" value="NZ_QWKZ01000016.1"/>
</dbReference>
<dbReference type="AlphaFoldDB" id="A0A399EYD1"/>
<dbReference type="InterPro" id="IPR008988">
    <property type="entry name" value="Transcriptional_repressor_C"/>
</dbReference>
<sequence length="252" mass="28179">MGGVRFCLPKKEAYARPQPHRPPLSEAQEDYLKQVLLLGGSRVGTYRLEDTQPVSTQALAQKMQVKPASVTGMLKKLSEMGLVAYEAYRGVRLTEAGYRVALEVLRHHRLLETYLHQALGYGWEEVHAEAERLEHHISEALEARIAEWLGHPSYDPHGDAIPSADLELPEALPSQRLSALAHGSRGIVARVATQDQDALNLFAHLGLRPGAEVELLEHSREGSRVRVGKERYLLPQSLAQALWVYLEVKRHA</sequence>
<evidence type="ECO:0000313" key="15">
    <source>
        <dbReference type="Proteomes" id="UP000265800"/>
    </source>
</evidence>
<dbReference type="Pfam" id="PF04023">
    <property type="entry name" value="FeoA"/>
    <property type="match status" value="1"/>
</dbReference>
<dbReference type="InterPro" id="IPR007167">
    <property type="entry name" value="Fe-transptr_FeoA-like"/>
</dbReference>
<dbReference type="InterPro" id="IPR001367">
    <property type="entry name" value="Fe_dep_repressor"/>
</dbReference>
<dbReference type="Gene3D" id="1.10.10.10">
    <property type="entry name" value="Winged helix-like DNA-binding domain superfamily/Winged helix DNA-binding domain"/>
    <property type="match status" value="1"/>
</dbReference>
<dbReference type="SUPFAM" id="SSF46785">
    <property type="entry name" value="Winged helix' DNA-binding domain"/>
    <property type="match status" value="1"/>
</dbReference>
<dbReference type="Pfam" id="PF02742">
    <property type="entry name" value="Fe_dep_repr_C"/>
    <property type="match status" value="1"/>
</dbReference>
<dbReference type="InterPro" id="IPR022689">
    <property type="entry name" value="Iron_dep_repressor"/>
</dbReference>
<evidence type="ECO:0000256" key="10">
    <source>
        <dbReference type="ARBA" id="ARBA00023163"/>
    </source>
</evidence>
<evidence type="ECO:0000256" key="11">
    <source>
        <dbReference type="ARBA" id="ARBA00023211"/>
    </source>
</evidence>
<dbReference type="InterPro" id="IPR036388">
    <property type="entry name" value="WH-like_DNA-bd_sf"/>
</dbReference>
<dbReference type="SMART" id="SM00529">
    <property type="entry name" value="HTH_DTXR"/>
    <property type="match status" value="1"/>
</dbReference>
<dbReference type="Gene3D" id="1.10.60.10">
    <property type="entry name" value="Iron dependent repressor, metal binding and dimerisation domain"/>
    <property type="match status" value="1"/>
</dbReference>
<dbReference type="PROSITE" id="PS50944">
    <property type="entry name" value="HTH_DTXR"/>
    <property type="match status" value="1"/>
</dbReference>
<evidence type="ECO:0000256" key="8">
    <source>
        <dbReference type="ARBA" id="ARBA00023125"/>
    </source>
</evidence>
<evidence type="ECO:0000256" key="9">
    <source>
        <dbReference type="ARBA" id="ARBA00023159"/>
    </source>
</evidence>
<dbReference type="InterPro" id="IPR050536">
    <property type="entry name" value="DtxR_MntR_Metal-Reg"/>
</dbReference>
<evidence type="ECO:0000256" key="7">
    <source>
        <dbReference type="ARBA" id="ARBA00023015"/>
    </source>
</evidence>
<comment type="similarity">
    <text evidence="2">Belongs to the DtxR/MntR family.</text>
</comment>
<evidence type="ECO:0000256" key="12">
    <source>
        <dbReference type="ARBA" id="ARBA00032593"/>
    </source>
</evidence>
<keyword evidence="10" id="KW-0804">Transcription</keyword>
<comment type="subcellular location">
    <subcellularLocation>
        <location evidence="1">Cytoplasm</location>
    </subcellularLocation>
</comment>
<evidence type="ECO:0000256" key="2">
    <source>
        <dbReference type="ARBA" id="ARBA00007871"/>
    </source>
</evidence>
<accession>A0A399EYD1</accession>
<dbReference type="Proteomes" id="UP000265800">
    <property type="component" value="Unassembled WGS sequence"/>
</dbReference>
<evidence type="ECO:0000259" key="13">
    <source>
        <dbReference type="PROSITE" id="PS50944"/>
    </source>
</evidence>
<proteinExistence type="inferred from homology"/>
<dbReference type="Pfam" id="PF01325">
    <property type="entry name" value="Fe_dep_repress"/>
    <property type="match status" value="1"/>
</dbReference>
<dbReference type="OrthoDB" id="9791355at2"/>
<evidence type="ECO:0000313" key="14">
    <source>
        <dbReference type="EMBL" id="RIH88029.1"/>
    </source>
</evidence>
<feature type="domain" description="HTH dtxR-type" evidence="13">
    <location>
        <begin position="24"/>
        <end position="94"/>
    </location>
</feature>
<evidence type="ECO:0000256" key="5">
    <source>
        <dbReference type="ARBA" id="ARBA00022491"/>
    </source>
</evidence>
<dbReference type="GO" id="GO:0046914">
    <property type="term" value="F:transition metal ion binding"/>
    <property type="evidence" value="ECO:0007669"/>
    <property type="project" value="InterPro"/>
</dbReference>
<dbReference type="EMBL" id="QWKZ01000016">
    <property type="protein sequence ID" value="RIH88029.1"/>
    <property type="molecule type" value="Genomic_DNA"/>
</dbReference>
<dbReference type="InterPro" id="IPR038157">
    <property type="entry name" value="FeoA_core_dom"/>
</dbReference>
<protein>
    <recommendedName>
        <fullName evidence="12">Manganese transport regulator</fullName>
    </recommendedName>
</protein>
<dbReference type="FunFam" id="1.10.60.10:FF:000004">
    <property type="entry name" value="DtxR family transcriptional regulator"/>
    <property type="match status" value="1"/>
</dbReference>
<dbReference type="PANTHER" id="PTHR33238">
    <property type="entry name" value="IRON (METAL) DEPENDENT REPRESSOR, DTXR FAMILY"/>
    <property type="match status" value="1"/>
</dbReference>
<dbReference type="NCBIfam" id="NF047407">
    <property type="entry name" value="TransRegMntRTherm"/>
    <property type="match status" value="1"/>
</dbReference>
<dbReference type="GO" id="GO:0003677">
    <property type="term" value="F:DNA binding"/>
    <property type="evidence" value="ECO:0007669"/>
    <property type="project" value="UniProtKB-KW"/>
</dbReference>
<keyword evidence="4" id="KW-0963">Cytoplasm</keyword>
<dbReference type="InterPro" id="IPR036421">
    <property type="entry name" value="Fe_dep_repressor_sf"/>
</dbReference>
<name>A0A399EYD1_9DEIN</name>
<evidence type="ECO:0000256" key="1">
    <source>
        <dbReference type="ARBA" id="ARBA00004496"/>
    </source>
</evidence>
<dbReference type="GO" id="GO:0005737">
    <property type="term" value="C:cytoplasm"/>
    <property type="evidence" value="ECO:0007669"/>
    <property type="project" value="UniProtKB-SubCell"/>
</dbReference>
<dbReference type="InterPro" id="IPR036390">
    <property type="entry name" value="WH_DNA-bd_sf"/>
</dbReference>
<evidence type="ECO:0000256" key="6">
    <source>
        <dbReference type="ARBA" id="ARBA00023004"/>
    </source>
</evidence>
<organism evidence="14 15">
    <name type="scientific">Meiothermus luteus</name>
    <dbReference type="NCBI Taxonomy" id="2026184"/>
    <lineage>
        <taxon>Bacteria</taxon>
        <taxon>Thermotogati</taxon>
        <taxon>Deinococcota</taxon>
        <taxon>Deinococci</taxon>
        <taxon>Thermales</taxon>
        <taxon>Thermaceae</taxon>
        <taxon>Meiothermus</taxon>
    </lineage>
</organism>
<keyword evidence="5" id="KW-0678">Repressor</keyword>
<dbReference type="SMART" id="SM00899">
    <property type="entry name" value="FeoA"/>
    <property type="match status" value="1"/>
</dbReference>
<reference evidence="14 15" key="1">
    <citation type="submission" date="2018-08" db="EMBL/GenBank/DDBJ databases">
        <title>Meiothermus luteus KCTC 52599 genome sequencing project.</title>
        <authorList>
            <person name="Da Costa M.S."/>
            <person name="Albuquerque L."/>
            <person name="Raposo P."/>
            <person name="Froufe H.J.C."/>
            <person name="Barroso C.S."/>
            <person name="Egas C."/>
        </authorList>
    </citation>
    <scope>NUCLEOTIDE SEQUENCE [LARGE SCALE GENOMIC DNA]</scope>
    <source>
        <strain evidence="14 15">KCTC 52599</strain>
    </source>
</reference>
<keyword evidence="6" id="KW-0408">Iron</keyword>
<keyword evidence="11" id="KW-0464">Manganese</keyword>
<keyword evidence="9" id="KW-0010">Activator</keyword>
<dbReference type="SUPFAM" id="SSF50037">
    <property type="entry name" value="C-terminal domain of transcriptional repressors"/>
    <property type="match status" value="1"/>
</dbReference>
<keyword evidence="8" id="KW-0238">DNA-binding</keyword>
<comment type="subunit">
    <text evidence="3">Homodimer.</text>
</comment>
<evidence type="ECO:0000256" key="3">
    <source>
        <dbReference type="ARBA" id="ARBA00011738"/>
    </source>
</evidence>
<dbReference type="InterPro" id="IPR022687">
    <property type="entry name" value="HTH_DTXR"/>
</dbReference>
<gene>
    <name evidence="14" type="primary">ideR_1</name>
    <name evidence="14" type="ORF">Mlute_00751</name>
</gene>
<dbReference type="GO" id="GO:0046983">
    <property type="term" value="F:protein dimerization activity"/>
    <property type="evidence" value="ECO:0007669"/>
    <property type="project" value="InterPro"/>
</dbReference>
<keyword evidence="15" id="KW-1185">Reference proteome</keyword>
<evidence type="ECO:0000256" key="4">
    <source>
        <dbReference type="ARBA" id="ARBA00022490"/>
    </source>
</evidence>
<keyword evidence="7" id="KW-0805">Transcription regulation</keyword>
<dbReference type="Gene3D" id="2.30.30.90">
    <property type="match status" value="1"/>
</dbReference>
<dbReference type="PANTHER" id="PTHR33238:SF11">
    <property type="entry name" value="TRANSCRIPTIONAL REGULATOR MNTR"/>
    <property type="match status" value="1"/>
</dbReference>